<evidence type="ECO:0000256" key="13">
    <source>
        <dbReference type="ARBA" id="ARBA00023303"/>
    </source>
</evidence>
<evidence type="ECO:0000256" key="1">
    <source>
        <dbReference type="ARBA" id="ARBA00004448"/>
    </source>
</evidence>
<evidence type="ECO:0000256" key="9">
    <source>
        <dbReference type="ARBA" id="ARBA00022989"/>
    </source>
</evidence>
<keyword evidence="11" id="KW-0496">Mitochondrion</keyword>
<dbReference type="Pfam" id="PF04678">
    <property type="entry name" value="MCU"/>
    <property type="match status" value="1"/>
</dbReference>
<dbReference type="GO" id="GO:0015292">
    <property type="term" value="F:uniporter activity"/>
    <property type="evidence" value="ECO:0007669"/>
    <property type="project" value="TreeGrafter"/>
</dbReference>
<evidence type="ECO:0000259" key="21">
    <source>
        <dbReference type="Pfam" id="PF04678"/>
    </source>
</evidence>
<reference evidence="22 23" key="1">
    <citation type="journal article" date="2016" name="Mol. Biol. Evol.">
        <title>Comparative Genomics of Early-Diverging Mushroom-Forming Fungi Provides Insights into the Origins of Lignocellulose Decay Capabilities.</title>
        <authorList>
            <person name="Nagy L.G."/>
            <person name="Riley R."/>
            <person name="Tritt A."/>
            <person name="Adam C."/>
            <person name="Daum C."/>
            <person name="Floudas D."/>
            <person name="Sun H."/>
            <person name="Yadav J.S."/>
            <person name="Pangilinan J."/>
            <person name="Larsson K.H."/>
            <person name="Matsuura K."/>
            <person name="Barry K."/>
            <person name="Labutti K."/>
            <person name="Kuo R."/>
            <person name="Ohm R.A."/>
            <person name="Bhattacharya S.S."/>
            <person name="Shirouzu T."/>
            <person name="Yoshinaga Y."/>
            <person name="Martin F.M."/>
            <person name="Grigoriev I.V."/>
            <person name="Hibbett D.S."/>
        </authorList>
    </citation>
    <scope>NUCLEOTIDE SEQUENCE [LARGE SCALE GENOMIC DNA]</scope>
    <source>
        <strain evidence="22 23">HHB9708</strain>
    </source>
</reference>
<feature type="transmembrane region" description="Helical" evidence="20">
    <location>
        <begin position="305"/>
        <end position="324"/>
    </location>
</feature>
<dbReference type="PANTHER" id="PTHR13462:SF10">
    <property type="entry name" value="CALCIUM UNIPORTER PROTEIN, MITOCHONDRIAL"/>
    <property type="match status" value="1"/>
</dbReference>
<keyword evidence="4" id="KW-0109">Calcium transport</keyword>
<keyword evidence="5" id="KW-0107">Calcium channel</keyword>
<dbReference type="GO" id="GO:0036444">
    <property type="term" value="P:calcium import into the mitochondrion"/>
    <property type="evidence" value="ECO:0007669"/>
    <property type="project" value="TreeGrafter"/>
</dbReference>
<dbReference type="InterPro" id="IPR006769">
    <property type="entry name" value="MCU_C"/>
</dbReference>
<evidence type="ECO:0000313" key="23">
    <source>
        <dbReference type="Proteomes" id="UP000076722"/>
    </source>
</evidence>
<sequence>MLPRSILYLSQHRCIREIICLHHSNQPLWRASHSCNPEKARHPVSSRAFSSGRGIRDQSKAAAQEADSNVDVGHSKFLAEAPPDAEWSGPSNNGLDSSNESHDGTKVEMQATSSGSGTLASTSSHLFKLILPLHHLRQKHRTTKASGENVKKKHPPTVFLLHPSQPLSHVSRLISSTLSPLSPEIVFRATAPHPTSGDHSKPGDTIEEWSDSTDIGDFVKEAARSTNFDIVLSFPHSNNSVASKSANETSSSVNEQTISVSVPPFPVRTRFLRRRLRELEEEIERMSLIKRECDLEAHRGARRTAVGGLGLLVVYWGAVARLTFWDYGWDIMEPVTYLSGLSTVIVGYLWFLYHNREVSYTSVLSQSISARRDTLYRSRGLDLDLWADMRAEARTLKREIGKIAEHYGVKWEGNDEEKTDERDDDDQAQDDAEGKTGGETDDDIINSGKDAKAKGQ</sequence>
<evidence type="ECO:0000256" key="10">
    <source>
        <dbReference type="ARBA" id="ARBA00023065"/>
    </source>
</evidence>
<dbReference type="PANTHER" id="PTHR13462">
    <property type="entry name" value="CALCIUM UNIPORTER PROTEIN, MITOCHONDRIAL"/>
    <property type="match status" value="1"/>
</dbReference>
<dbReference type="OrthoDB" id="278338at2759"/>
<evidence type="ECO:0000256" key="18">
    <source>
        <dbReference type="SAM" id="Coils"/>
    </source>
</evidence>
<accession>A0A164YJV8</accession>
<gene>
    <name evidence="22" type="ORF">SISNIDRAFT_437816</name>
</gene>
<evidence type="ECO:0000256" key="14">
    <source>
        <dbReference type="ARBA" id="ARBA00036634"/>
    </source>
</evidence>
<dbReference type="GO" id="GO:0005262">
    <property type="term" value="F:calcium channel activity"/>
    <property type="evidence" value="ECO:0007669"/>
    <property type="project" value="UniProtKB-KW"/>
</dbReference>
<evidence type="ECO:0000256" key="17">
    <source>
        <dbReference type="ARBA" id="ARBA00045938"/>
    </source>
</evidence>
<evidence type="ECO:0000256" key="15">
    <source>
        <dbReference type="ARBA" id="ARBA00044966"/>
    </source>
</evidence>
<comment type="subunit">
    <text evidence="15">Homotetramer, assembles in a dimer or dimers configuration with two interfaces.</text>
</comment>
<evidence type="ECO:0000256" key="4">
    <source>
        <dbReference type="ARBA" id="ARBA00022568"/>
    </source>
</evidence>
<comment type="catalytic activity">
    <reaction evidence="14">
        <text>Ca(2+)(in) = Ca(2+)(out)</text>
        <dbReference type="Rhea" id="RHEA:29671"/>
        <dbReference type="ChEBI" id="CHEBI:29108"/>
    </reaction>
</comment>
<protein>
    <recommendedName>
        <fullName evidence="16">Calcium uniporter protein, mitochondrial</fullName>
    </recommendedName>
</protein>
<dbReference type="AlphaFoldDB" id="A0A164YJV8"/>
<comment type="similarity">
    <text evidence="2">Belongs to the MCU (TC 1.A.77) family.</text>
</comment>
<evidence type="ECO:0000256" key="3">
    <source>
        <dbReference type="ARBA" id="ARBA00022448"/>
    </source>
</evidence>
<proteinExistence type="inferred from homology"/>
<keyword evidence="7" id="KW-0999">Mitochondrion inner membrane</keyword>
<keyword evidence="6 20" id="KW-0812">Transmembrane</keyword>
<dbReference type="GO" id="GO:1990246">
    <property type="term" value="C:uniplex complex"/>
    <property type="evidence" value="ECO:0007669"/>
    <property type="project" value="TreeGrafter"/>
</dbReference>
<evidence type="ECO:0000256" key="7">
    <source>
        <dbReference type="ARBA" id="ARBA00022792"/>
    </source>
</evidence>
<evidence type="ECO:0000256" key="11">
    <source>
        <dbReference type="ARBA" id="ARBA00023128"/>
    </source>
</evidence>
<comment type="function">
    <text evidence="17">Highly selective calcium channel localized to the inner mitochondrial membrane, which mediates calcium uptake into the mitochondrial matrix. Mitochondrial calcium homeostasis plays key roles in cellular physiology and regulates ATP production, cytoplasmic calcium signals and activation of cell death pathways. Sufficient to operate as a pore-forming channel without the need of calcium-sensor or auxiliary subunit.</text>
</comment>
<name>A0A164YJV8_9AGAM</name>
<evidence type="ECO:0000256" key="19">
    <source>
        <dbReference type="SAM" id="MobiDB-lite"/>
    </source>
</evidence>
<keyword evidence="3" id="KW-0813">Transport</keyword>
<evidence type="ECO:0000256" key="6">
    <source>
        <dbReference type="ARBA" id="ARBA00022692"/>
    </source>
</evidence>
<keyword evidence="13" id="KW-0407">Ion channel</keyword>
<dbReference type="GO" id="GO:0051560">
    <property type="term" value="P:mitochondrial calcium ion homeostasis"/>
    <property type="evidence" value="ECO:0007669"/>
    <property type="project" value="InterPro"/>
</dbReference>
<evidence type="ECO:0000256" key="16">
    <source>
        <dbReference type="ARBA" id="ARBA00044981"/>
    </source>
</evidence>
<evidence type="ECO:0000313" key="22">
    <source>
        <dbReference type="EMBL" id="KZS96986.1"/>
    </source>
</evidence>
<keyword evidence="9 20" id="KW-1133">Transmembrane helix</keyword>
<dbReference type="Proteomes" id="UP000076722">
    <property type="component" value="Unassembled WGS sequence"/>
</dbReference>
<organism evidence="22 23">
    <name type="scientific">Sistotremastrum niveocremeum HHB9708</name>
    <dbReference type="NCBI Taxonomy" id="1314777"/>
    <lineage>
        <taxon>Eukaryota</taxon>
        <taxon>Fungi</taxon>
        <taxon>Dikarya</taxon>
        <taxon>Basidiomycota</taxon>
        <taxon>Agaricomycotina</taxon>
        <taxon>Agaricomycetes</taxon>
        <taxon>Sistotremastrales</taxon>
        <taxon>Sistotremastraceae</taxon>
        <taxon>Sertulicium</taxon>
        <taxon>Sertulicium niveocremeum</taxon>
    </lineage>
</organism>
<keyword evidence="18" id="KW-0175">Coiled coil</keyword>
<dbReference type="InterPro" id="IPR039055">
    <property type="entry name" value="MCU_fam"/>
</dbReference>
<feature type="domain" description="Calcium uniporter protein C-terminal" evidence="21">
    <location>
        <begin position="265"/>
        <end position="386"/>
    </location>
</feature>
<dbReference type="EMBL" id="KV419398">
    <property type="protein sequence ID" value="KZS96986.1"/>
    <property type="molecule type" value="Genomic_DNA"/>
</dbReference>
<dbReference type="STRING" id="1314777.A0A164YJV8"/>
<keyword evidence="23" id="KW-1185">Reference proteome</keyword>
<comment type="subcellular location">
    <subcellularLocation>
        <location evidence="1">Mitochondrion inner membrane</location>
        <topology evidence="1">Multi-pass membrane protein</topology>
    </subcellularLocation>
</comment>
<feature type="coiled-coil region" evidence="18">
    <location>
        <begin position="269"/>
        <end position="296"/>
    </location>
</feature>
<keyword evidence="10" id="KW-0406">Ion transport</keyword>
<evidence type="ECO:0000256" key="5">
    <source>
        <dbReference type="ARBA" id="ARBA00022673"/>
    </source>
</evidence>
<feature type="compositionally biased region" description="Polar residues" evidence="19">
    <location>
        <begin position="89"/>
        <end position="98"/>
    </location>
</feature>
<evidence type="ECO:0000256" key="12">
    <source>
        <dbReference type="ARBA" id="ARBA00023136"/>
    </source>
</evidence>
<feature type="transmembrane region" description="Helical" evidence="20">
    <location>
        <begin position="336"/>
        <end position="353"/>
    </location>
</feature>
<keyword evidence="8" id="KW-0106">Calcium</keyword>
<keyword evidence="12 20" id="KW-0472">Membrane</keyword>
<evidence type="ECO:0000256" key="2">
    <source>
        <dbReference type="ARBA" id="ARBA00005653"/>
    </source>
</evidence>
<feature type="region of interest" description="Disordered" evidence="19">
    <location>
        <begin position="411"/>
        <end position="456"/>
    </location>
</feature>
<evidence type="ECO:0000256" key="8">
    <source>
        <dbReference type="ARBA" id="ARBA00022837"/>
    </source>
</evidence>
<feature type="region of interest" description="Disordered" evidence="19">
    <location>
        <begin position="34"/>
        <end position="119"/>
    </location>
</feature>
<feature type="compositionally biased region" description="Acidic residues" evidence="19">
    <location>
        <begin position="414"/>
        <end position="431"/>
    </location>
</feature>
<evidence type="ECO:0000256" key="20">
    <source>
        <dbReference type="SAM" id="Phobius"/>
    </source>
</evidence>